<evidence type="ECO:0000313" key="3">
    <source>
        <dbReference type="EMBL" id="KAG5769212.1"/>
    </source>
</evidence>
<dbReference type="Proteomes" id="UP000750502">
    <property type="component" value="Unassembled WGS sequence"/>
</dbReference>
<comment type="caution">
    <text evidence="3">The sequence shown here is derived from an EMBL/GenBank/DDBJ whole genome shotgun (WGS) entry which is preliminary data.</text>
</comment>
<protein>
    <submittedName>
        <fullName evidence="3">Uncharacterized protein</fullName>
    </submittedName>
</protein>
<evidence type="ECO:0000256" key="1">
    <source>
        <dbReference type="SAM" id="MobiDB-lite"/>
    </source>
</evidence>
<keyword evidence="2" id="KW-0732">Signal</keyword>
<dbReference type="EMBL" id="JADFTT010000083">
    <property type="protein sequence ID" value="KAG5769212.1"/>
    <property type="molecule type" value="Genomic_DNA"/>
</dbReference>
<evidence type="ECO:0000313" key="4">
    <source>
        <dbReference type="Proteomes" id="UP000750502"/>
    </source>
</evidence>
<organism evidence="3 4">
    <name type="scientific">Fusarium xylarioides</name>
    <dbReference type="NCBI Taxonomy" id="221167"/>
    <lineage>
        <taxon>Eukaryota</taxon>
        <taxon>Fungi</taxon>
        <taxon>Dikarya</taxon>
        <taxon>Ascomycota</taxon>
        <taxon>Pezizomycotina</taxon>
        <taxon>Sordariomycetes</taxon>
        <taxon>Hypocreomycetidae</taxon>
        <taxon>Hypocreales</taxon>
        <taxon>Nectriaceae</taxon>
        <taxon>Fusarium</taxon>
        <taxon>Fusarium fujikuroi species complex</taxon>
    </lineage>
</organism>
<proteinExistence type="predicted"/>
<evidence type="ECO:0000256" key="2">
    <source>
        <dbReference type="SAM" id="SignalP"/>
    </source>
</evidence>
<reference evidence="3" key="2">
    <citation type="submission" date="2020-10" db="EMBL/GenBank/DDBJ databases">
        <authorList>
            <person name="Peck L.D."/>
            <person name="Nowell R.W."/>
            <person name="Flood J."/>
            <person name="Ryan M.J."/>
            <person name="Barraclough T.G."/>
        </authorList>
    </citation>
    <scope>NUCLEOTIDE SEQUENCE</scope>
    <source>
        <strain evidence="3">IMI 127659i</strain>
    </source>
</reference>
<accession>A0A9P7L446</accession>
<dbReference type="OrthoDB" id="6121437at2759"/>
<feature type="signal peptide" evidence="2">
    <location>
        <begin position="1"/>
        <end position="18"/>
    </location>
</feature>
<dbReference type="AlphaFoldDB" id="A0A9P7L446"/>
<name>A0A9P7L446_9HYPO</name>
<gene>
    <name evidence="3" type="ORF">H9Q72_003484</name>
</gene>
<feature type="region of interest" description="Disordered" evidence="1">
    <location>
        <begin position="93"/>
        <end position="116"/>
    </location>
</feature>
<feature type="chain" id="PRO_5040334335" evidence="2">
    <location>
        <begin position="19"/>
        <end position="334"/>
    </location>
</feature>
<reference evidence="3" key="1">
    <citation type="journal article" date="2020" name="bioRxiv">
        <title>Historical genomics reveals the evolutionary mechanisms behind multiple outbreaks of the host-specific coffee wilt pathogen Fusarium xylarioides.</title>
        <authorList>
            <person name="Peck D."/>
            <person name="Nowell R.W."/>
            <person name="Flood J."/>
            <person name="Ryan M.J."/>
            <person name="Barraclough T.G."/>
        </authorList>
    </citation>
    <scope>NUCLEOTIDE SEQUENCE</scope>
    <source>
        <strain evidence="3">IMI 127659i</strain>
    </source>
</reference>
<sequence>MWIIKAFSVLAAVCTVAANSVGPKIDFSSKTGAPKHLAAGILYGIPDNTNQIPGSLLSGFGFNYNRGAGAQVSHGWSYNEAGINSKRLDIRANSRRRTRNNQSLVDTVGSHEEAGSGSNFENSYGVLQQILSKYGLPQRQININEYATFNEQVPAGSAFWISQFERRNAIGLRGNWLGGTQLHDLAASLLSKPDPSNYASTGYFANGDWWVYNYYSHNMTGQRVSTSVSSDGQLDAYATVDTKARTARVLLGCHPPTTGTYDVTFSGLAKLGLPSSGTLQVRTWKFAVGSDVHYSQMGPPQDLGNYGHTISNGQVTLPFYQTDDVTTYAWEFKF</sequence>
<keyword evidence="4" id="KW-1185">Reference proteome</keyword>